<keyword evidence="7 14" id="KW-0812">Transmembrane</keyword>
<evidence type="ECO:0000256" key="11">
    <source>
        <dbReference type="ARBA" id="ARBA00022989"/>
    </source>
</evidence>
<dbReference type="Pfam" id="PF02518">
    <property type="entry name" value="HATPase_c"/>
    <property type="match status" value="1"/>
</dbReference>
<reference evidence="16 17" key="1">
    <citation type="submission" date="2019-01" db="EMBL/GenBank/DDBJ databases">
        <title>Nocardioides guangzhouensis sp. nov., an actinobacterium isolated from soil.</title>
        <authorList>
            <person name="Fu Y."/>
            <person name="Cai Y."/>
            <person name="Lin Z."/>
            <person name="Chen P."/>
        </authorList>
    </citation>
    <scope>NUCLEOTIDE SEQUENCE [LARGE SCALE GENOMIC DNA]</scope>
    <source>
        <strain evidence="16 17">NBRC 105384</strain>
    </source>
</reference>
<evidence type="ECO:0000256" key="5">
    <source>
        <dbReference type="ARBA" id="ARBA00022553"/>
    </source>
</evidence>
<dbReference type="PRINTS" id="PR00344">
    <property type="entry name" value="BCTRLSENSOR"/>
</dbReference>
<evidence type="ECO:0000256" key="3">
    <source>
        <dbReference type="ARBA" id="ARBA00004236"/>
    </source>
</evidence>
<evidence type="ECO:0000313" key="16">
    <source>
        <dbReference type="EMBL" id="RYU10064.1"/>
    </source>
</evidence>
<dbReference type="GO" id="GO:0005524">
    <property type="term" value="F:ATP binding"/>
    <property type="evidence" value="ECO:0007669"/>
    <property type="project" value="UniProtKB-KW"/>
</dbReference>
<keyword evidence="6" id="KW-0808">Transferase</keyword>
<dbReference type="GO" id="GO:0005886">
    <property type="term" value="C:plasma membrane"/>
    <property type="evidence" value="ECO:0007669"/>
    <property type="project" value="UniProtKB-SubCell"/>
</dbReference>
<keyword evidence="12" id="KW-0902">Two-component regulatory system</keyword>
<evidence type="ECO:0000259" key="15">
    <source>
        <dbReference type="PROSITE" id="PS50109"/>
    </source>
</evidence>
<evidence type="ECO:0000256" key="8">
    <source>
        <dbReference type="ARBA" id="ARBA00022741"/>
    </source>
</evidence>
<keyword evidence="10" id="KW-0067">ATP-binding</keyword>
<protein>
    <recommendedName>
        <fullName evidence="4">histidine kinase</fullName>
        <ecNumber evidence="4">2.7.13.3</ecNumber>
    </recommendedName>
</protein>
<evidence type="ECO:0000256" key="7">
    <source>
        <dbReference type="ARBA" id="ARBA00022692"/>
    </source>
</evidence>
<keyword evidence="8" id="KW-0547">Nucleotide-binding</keyword>
<dbReference type="Proteomes" id="UP000291189">
    <property type="component" value="Unassembled WGS sequence"/>
</dbReference>
<dbReference type="InterPro" id="IPR004358">
    <property type="entry name" value="Sig_transdc_His_kin-like_C"/>
</dbReference>
<organism evidence="16 17">
    <name type="scientific">Nocardioides iriomotensis</name>
    <dbReference type="NCBI Taxonomy" id="715784"/>
    <lineage>
        <taxon>Bacteria</taxon>
        <taxon>Bacillati</taxon>
        <taxon>Actinomycetota</taxon>
        <taxon>Actinomycetes</taxon>
        <taxon>Propionibacteriales</taxon>
        <taxon>Nocardioidaceae</taxon>
        <taxon>Nocardioides</taxon>
    </lineage>
</organism>
<feature type="transmembrane region" description="Helical" evidence="14">
    <location>
        <begin position="28"/>
        <end position="47"/>
    </location>
</feature>
<sequence>MGLPRHAGAETTGGTMVRGSLSARRRRYGYLLAVVGAAALVVVLVPLRGRLDLASEALLFLLLVVTTAILGGLGPALLAGGLGALLLNFFFTKPFHTFRIHEASDIVAVLVFAAVAVMVSWVVDLASRRAEAVREAAELEAGNRLRTALLAAVGHDLRTPLAAAKAAVSGLRSRDVTLTEDDRRELLETADESLDRLAALVENLLDLSRLQAGALPVRTQPVAVDDVIARALDDPGVEPRTVVLDVPEQLPDVVADPGLLERVIVNVVANAQRCAPPPALLTAVAADGRVDLRVVDTGPGIVAADRDRVFVPFQRLGDSGTGGLGLGLALSRGLVEAMAGSLTLDETPGGGLTLVISLPAVPVAAPAEAPRS</sequence>
<evidence type="ECO:0000256" key="14">
    <source>
        <dbReference type="SAM" id="Phobius"/>
    </source>
</evidence>
<dbReference type="GO" id="GO:0000155">
    <property type="term" value="F:phosphorelay sensor kinase activity"/>
    <property type="evidence" value="ECO:0007669"/>
    <property type="project" value="InterPro"/>
</dbReference>
<dbReference type="SUPFAM" id="SSF47384">
    <property type="entry name" value="Homodimeric domain of signal transducing histidine kinase"/>
    <property type="match status" value="1"/>
</dbReference>
<evidence type="ECO:0000256" key="13">
    <source>
        <dbReference type="ARBA" id="ARBA00023136"/>
    </source>
</evidence>
<evidence type="ECO:0000256" key="6">
    <source>
        <dbReference type="ARBA" id="ARBA00022679"/>
    </source>
</evidence>
<dbReference type="InterPro" id="IPR005467">
    <property type="entry name" value="His_kinase_dom"/>
</dbReference>
<dbReference type="InterPro" id="IPR036890">
    <property type="entry name" value="HATPase_C_sf"/>
</dbReference>
<dbReference type="SMART" id="SM00387">
    <property type="entry name" value="HATPase_c"/>
    <property type="match status" value="1"/>
</dbReference>
<evidence type="ECO:0000256" key="1">
    <source>
        <dbReference type="ARBA" id="ARBA00000085"/>
    </source>
</evidence>
<comment type="catalytic activity">
    <reaction evidence="1">
        <text>ATP + protein L-histidine = ADP + protein N-phospho-L-histidine.</text>
        <dbReference type="EC" id="2.7.13.3"/>
    </reaction>
</comment>
<keyword evidence="17" id="KW-1185">Reference proteome</keyword>
<dbReference type="Pfam" id="PF13493">
    <property type="entry name" value="DUF4118"/>
    <property type="match status" value="1"/>
</dbReference>
<dbReference type="PANTHER" id="PTHR45569:SF1">
    <property type="entry name" value="SENSOR PROTEIN KDPD"/>
    <property type="match status" value="1"/>
</dbReference>
<evidence type="ECO:0000256" key="10">
    <source>
        <dbReference type="ARBA" id="ARBA00022840"/>
    </source>
</evidence>
<dbReference type="CDD" id="cd00082">
    <property type="entry name" value="HisKA"/>
    <property type="match status" value="1"/>
</dbReference>
<dbReference type="SMART" id="SM00388">
    <property type="entry name" value="HisKA"/>
    <property type="match status" value="1"/>
</dbReference>
<feature type="domain" description="Histidine kinase" evidence="15">
    <location>
        <begin position="152"/>
        <end position="362"/>
    </location>
</feature>
<dbReference type="InterPro" id="IPR036097">
    <property type="entry name" value="HisK_dim/P_sf"/>
</dbReference>
<comment type="subcellular location">
    <subcellularLocation>
        <location evidence="3">Cell membrane</location>
    </subcellularLocation>
    <subcellularLocation>
        <location evidence="2">Membrane</location>
        <topology evidence="2">Multi-pass membrane protein</topology>
    </subcellularLocation>
</comment>
<comment type="caution">
    <text evidence="16">The sequence shown here is derived from an EMBL/GenBank/DDBJ whole genome shotgun (WGS) entry which is preliminary data.</text>
</comment>
<dbReference type="PROSITE" id="PS50109">
    <property type="entry name" value="HIS_KIN"/>
    <property type="match status" value="1"/>
</dbReference>
<gene>
    <name evidence="16" type="ORF">ETU37_18530</name>
</gene>
<dbReference type="InterPro" id="IPR025201">
    <property type="entry name" value="KdpD_TM"/>
</dbReference>
<evidence type="ECO:0000256" key="4">
    <source>
        <dbReference type="ARBA" id="ARBA00012438"/>
    </source>
</evidence>
<dbReference type="EC" id="2.7.13.3" evidence="4"/>
<keyword evidence="11 14" id="KW-1133">Transmembrane helix</keyword>
<dbReference type="Gene3D" id="1.20.120.620">
    <property type="entry name" value="Backbone structure of the membrane domain of e. Coli histidine kinase receptor kdpd"/>
    <property type="match status" value="1"/>
</dbReference>
<dbReference type="InterPro" id="IPR003594">
    <property type="entry name" value="HATPase_dom"/>
</dbReference>
<dbReference type="InterPro" id="IPR003661">
    <property type="entry name" value="HisK_dim/P_dom"/>
</dbReference>
<dbReference type="InterPro" id="IPR052023">
    <property type="entry name" value="Histidine_kinase_KdpD"/>
</dbReference>
<dbReference type="Gene3D" id="1.10.287.130">
    <property type="match status" value="1"/>
</dbReference>
<keyword evidence="13 14" id="KW-0472">Membrane</keyword>
<dbReference type="PANTHER" id="PTHR45569">
    <property type="entry name" value="SENSOR PROTEIN KDPD"/>
    <property type="match status" value="1"/>
</dbReference>
<proteinExistence type="predicted"/>
<dbReference type="EMBL" id="SDPU01000034">
    <property type="protein sequence ID" value="RYU10064.1"/>
    <property type="molecule type" value="Genomic_DNA"/>
</dbReference>
<name>A0A4Q5IVQ3_9ACTN</name>
<dbReference type="AlphaFoldDB" id="A0A4Q5IVQ3"/>
<dbReference type="OrthoDB" id="9806130at2"/>
<feature type="transmembrane region" description="Helical" evidence="14">
    <location>
        <begin position="103"/>
        <end position="123"/>
    </location>
</feature>
<dbReference type="Pfam" id="PF00512">
    <property type="entry name" value="HisKA"/>
    <property type="match status" value="1"/>
</dbReference>
<keyword evidence="5" id="KW-0597">Phosphoprotein</keyword>
<evidence type="ECO:0000313" key="17">
    <source>
        <dbReference type="Proteomes" id="UP000291189"/>
    </source>
</evidence>
<dbReference type="InterPro" id="IPR038318">
    <property type="entry name" value="KdpD_sf"/>
</dbReference>
<evidence type="ECO:0000256" key="2">
    <source>
        <dbReference type="ARBA" id="ARBA00004141"/>
    </source>
</evidence>
<dbReference type="SUPFAM" id="SSF55874">
    <property type="entry name" value="ATPase domain of HSP90 chaperone/DNA topoisomerase II/histidine kinase"/>
    <property type="match status" value="1"/>
</dbReference>
<evidence type="ECO:0000256" key="12">
    <source>
        <dbReference type="ARBA" id="ARBA00023012"/>
    </source>
</evidence>
<accession>A0A4Q5IVQ3</accession>
<keyword evidence="9" id="KW-0418">Kinase</keyword>
<evidence type="ECO:0000256" key="9">
    <source>
        <dbReference type="ARBA" id="ARBA00022777"/>
    </source>
</evidence>
<dbReference type="Gene3D" id="3.30.565.10">
    <property type="entry name" value="Histidine kinase-like ATPase, C-terminal domain"/>
    <property type="match status" value="1"/>
</dbReference>
<feature type="transmembrane region" description="Helical" evidence="14">
    <location>
        <begin position="59"/>
        <end position="91"/>
    </location>
</feature>